<keyword evidence="1" id="KW-0175">Coiled coil</keyword>
<gene>
    <name evidence="3" type="ORF">RFI_27913</name>
</gene>
<evidence type="ECO:0000313" key="3">
    <source>
        <dbReference type="EMBL" id="ETO09468.1"/>
    </source>
</evidence>
<organism evidence="3 4">
    <name type="scientific">Reticulomyxa filosa</name>
    <dbReference type="NCBI Taxonomy" id="46433"/>
    <lineage>
        <taxon>Eukaryota</taxon>
        <taxon>Sar</taxon>
        <taxon>Rhizaria</taxon>
        <taxon>Retaria</taxon>
        <taxon>Foraminifera</taxon>
        <taxon>Monothalamids</taxon>
        <taxon>Reticulomyxidae</taxon>
        <taxon>Reticulomyxa</taxon>
    </lineage>
</organism>
<evidence type="ECO:0000313" key="4">
    <source>
        <dbReference type="Proteomes" id="UP000023152"/>
    </source>
</evidence>
<feature type="compositionally biased region" description="Basic and acidic residues" evidence="2">
    <location>
        <begin position="397"/>
        <end position="409"/>
    </location>
</feature>
<feature type="compositionally biased region" description="Polar residues" evidence="2">
    <location>
        <begin position="453"/>
        <end position="473"/>
    </location>
</feature>
<comment type="caution">
    <text evidence="3">The sequence shown here is derived from an EMBL/GenBank/DDBJ whole genome shotgun (WGS) entry which is preliminary data.</text>
</comment>
<feature type="compositionally biased region" description="Acidic residues" evidence="2">
    <location>
        <begin position="379"/>
        <end position="396"/>
    </location>
</feature>
<dbReference type="Proteomes" id="UP000023152">
    <property type="component" value="Unassembled WGS sequence"/>
</dbReference>
<dbReference type="EMBL" id="ASPP01024049">
    <property type="protein sequence ID" value="ETO09468.1"/>
    <property type="molecule type" value="Genomic_DNA"/>
</dbReference>
<accession>X6M650</accession>
<feature type="region of interest" description="Disordered" evidence="2">
    <location>
        <begin position="361"/>
        <end position="474"/>
    </location>
</feature>
<feature type="coiled-coil region" evidence="1">
    <location>
        <begin position="1"/>
        <end position="53"/>
    </location>
</feature>
<feature type="region of interest" description="Disordered" evidence="2">
    <location>
        <begin position="211"/>
        <end position="257"/>
    </location>
</feature>
<dbReference type="AlphaFoldDB" id="X6M650"/>
<sequence>LQQWEKEYVKLYQQLIEERQAWEKEKNEGLLLLSDYRRDNQQLEIEKRQWEQEREFGFKLVENLRHRVDHYILKIQLIEKFYNIDIDKFDSSQFVNQAYTEGMMYDPNKIDYVNSDNIVSPNSTTNDNDHTNLNNTAKNVTSFLTISSFPVVSKVGNESVMSNASETTPNEIEELFEQDAGELNMFERKRQESEDLRKECQTLENELKELQRKQAQKDSKSRNSREENIDTTKLFVNSNKKANDDDDEQHRSKAATADDDVLLTPEEAQIMISESELVFELMDAWSTEVTTLLEQVCFFFRLEIYGSIFNNITYTYIYLTEANESDMGNDDATHNLHSKYAGELKNEDVQTIAQQVKTRMQIKSTQALEKHRYRRLQQQEEEDEENELAAEEQNMDGDEHDHDEDDRAKTQSNAKAVESEETSDEPKRYFSGQVPQSRIMLSKLSNRKDTELDLQNSPKRSTPAESSSISMLEQDSKKLLAQRAAVEMERMRGLLKSYIPDYRYRRILDRLIEDNRYQNILDKLADENYQPHELDALLAHIGHLKYQNKFK</sequence>
<name>X6M650_RETFI</name>
<evidence type="ECO:0000256" key="1">
    <source>
        <dbReference type="SAM" id="Coils"/>
    </source>
</evidence>
<evidence type="ECO:0000256" key="2">
    <source>
        <dbReference type="SAM" id="MobiDB-lite"/>
    </source>
</evidence>
<feature type="non-terminal residue" evidence="3">
    <location>
        <position position="1"/>
    </location>
</feature>
<reference evidence="3 4" key="1">
    <citation type="journal article" date="2013" name="Curr. Biol.">
        <title>The Genome of the Foraminiferan Reticulomyxa filosa.</title>
        <authorList>
            <person name="Glockner G."/>
            <person name="Hulsmann N."/>
            <person name="Schleicher M."/>
            <person name="Noegel A.A."/>
            <person name="Eichinger L."/>
            <person name="Gallinger C."/>
            <person name="Pawlowski J."/>
            <person name="Sierra R."/>
            <person name="Euteneuer U."/>
            <person name="Pillet L."/>
            <person name="Moustafa A."/>
            <person name="Platzer M."/>
            <person name="Groth M."/>
            <person name="Szafranski K."/>
            <person name="Schliwa M."/>
        </authorList>
    </citation>
    <scope>NUCLEOTIDE SEQUENCE [LARGE SCALE GENOMIC DNA]</scope>
</reference>
<proteinExistence type="predicted"/>
<feature type="compositionally biased region" description="Basic and acidic residues" evidence="2">
    <location>
        <begin position="211"/>
        <end position="230"/>
    </location>
</feature>
<keyword evidence="4" id="KW-1185">Reference proteome</keyword>
<protein>
    <submittedName>
        <fullName evidence="3">Uncharacterized protein</fullName>
    </submittedName>
</protein>